<protein>
    <submittedName>
        <fullName evidence="2">Uncharacterized protein</fullName>
    </submittedName>
</protein>
<evidence type="ECO:0000313" key="3">
    <source>
        <dbReference type="Proteomes" id="UP000484988"/>
    </source>
</evidence>
<keyword evidence="3" id="KW-1185">Reference proteome</keyword>
<proteinExistence type="predicted"/>
<evidence type="ECO:0000256" key="1">
    <source>
        <dbReference type="SAM" id="MobiDB-lite"/>
    </source>
</evidence>
<evidence type="ECO:0000313" key="2">
    <source>
        <dbReference type="EMBL" id="GFH35709.1"/>
    </source>
</evidence>
<sequence length="70" mass="7314">MFRDTLRKAPADQLARLTEPGAASVAAADNAALRDALPLLDVDPSRLPEDLQRRPRGGSDPAGDDPGAHG</sequence>
<organism evidence="2 3">
    <name type="scientific">Streptomyces pacificus</name>
    <dbReference type="NCBI Taxonomy" id="2705029"/>
    <lineage>
        <taxon>Bacteria</taxon>
        <taxon>Bacillati</taxon>
        <taxon>Actinomycetota</taxon>
        <taxon>Actinomycetes</taxon>
        <taxon>Kitasatosporales</taxon>
        <taxon>Streptomycetaceae</taxon>
        <taxon>Streptomyces</taxon>
    </lineage>
</organism>
<dbReference type="Proteomes" id="UP000484988">
    <property type="component" value="Unassembled WGS sequence"/>
</dbReference>
<accession>A0A6A0AS13</accession>
<name>A0A6A0AS13_9ACTN</name>
<comment type="caution">
    <text evidence="2">The sequence shown here is derived from an EMBL/GenBank/DDBJ whole genome shotgun (WGS) entry which is preliminary data.</text>
</comment>
<feature type="compositionally biased region" description="Basic and acidic residues" evidence="1">
    <location>
        <begin position="43"/>
        <end position="53"/>
    </location>
</feature>
<dbReference type="AlphaFoldDB" id="A0A6A0AS13"/>
<gene>
    <name evidence="2" type="ORF">SCWH03_19310</name>
</gene>
<feature type="region of interest" description="Disordered" evidence="1">
    <location>
        <begin position="40"/>
        <end position="70"/>
    </location>
</feature>
<reference evidence="2 3" key="1">
    <citation type="submission" date="2020-02" db="EMBL/GenBank/DDBJ databases">
        <title>Whole Genome Shotgun Sequence of Streptomyces sp. strain CWH03.</title>
        <authorList>
            <person name="Dohra H."/>
            <person name="Kodani S."/>
            <person name="Yamamura H."/>
        </authorList>
    </citation>
    <scope>NUCLEOTIDE SEQUENCE [LARGE SCALE GENOMIC DNA]</scope>
    <source>
        <strain evidence="2 3">CWH03</strain>
    </source>
</reference>
<feature type="compositionally biased region" description="Low complexity" evidence="1">
    <location>
        <begin position="58"/>
        <end position="70"/>
    </location>
</feature>
<dbReference type="EMBL" id="BLLG01000004">
    <property type="protein sequence ID" value="GFH35709.1"/>
    <property type="molecule type" value="Genomic_DNA"/>
</dbReference>